<dbReference type="InterPro" id="IPR001810">
    <property type="entry name" value="F-box_dom"/>
</dbReference>
<gene>
    <name evidence="2" type="primary">Cnig_chr_V.g21576</name>
    <name evidence="2" type="ORF">B9Z55_021576</name>
</gene>
<dbReference type="AlphaFoldDB" id="A0A2G5TSJ7"/>
<dbReference type="Pfam" id="PF07735">
    <property type="entry name" value="FBA_2"/>
    <property type="match status" value="1"/>
</dbReference>
<name>A0A2G5TSJ7_9PELO</name>
<evidence type="ECO:0000313" key="3">
    <source>
        <dbReference type="Proteomes" id="UP000230233"/>
    </source>
</evidence>
<proteinExistence type="predicted"/>
<reference evidence="3" key="1">
    <citation type="submission" date="2017-10" db="EMBL/GenBank/DDBJ databases">
        <title>Rapid genome shrinkage in a self-fertile nematode reveals novel sperm competition proteins.</title>
        <authorList>
            <person name="Yin D."/>
            <person name="Schwarz E.M."/>
            <person name="Thomas C.G."/>
            <person name="Felde R.L."/>
            <person name="Korf I.F."/>
            <person name="Cutter A.D."/>
            <person name="Schartner C.M."/>
            <person name="Ralston E.J."/>
            <person name="Meyer B.J."/>
            <person name="Haag E.S."/>
        </authorList>
    </citation>
    <scope>NUCLEOTIDE SEQUENCE [LARGE SCALE GENOMIC DNA]</scope>
    <source>
        <strain evidence="3">JU1422</strain>
    </source>
</reference>
<evidence type="ECO:0000313" key="2">
    <source>
        <dbReference type="EMBL" id="PIC30279.1"/>
    </source>
</evidence>
<comment type="caution">
    <text evidence="2">The sequence shown here is derived from an EMBL/GenBank/DDBJ whole genome shotgun (WGS) entry which is preliminary data.</text>
</comment>
<dbReference type="Pfam" id="PF00646">
    <property type="entry name" value="F-box"/>
    <property type="match status" value="1"/>
</dbReference>
<dbReference type="Proteomes" id="UP000230233">
    <property type="component" value="Chromosome V"/>
</dbReference>
<dbReference type="EMBL" id="PDUG01000005">
    <property type="protein sequence ID" value="PIC30279.1"/>
    <property type="molecule type" value="Genomic_DNA"/>
</dbReference>
<dbReference type="PANTHER" id="PTHR22899:SF0">
    <property type="entry name" value="F-BOX ASSOCIATED DOMAIN-CONTAINING PROTEIN-RELATED"/>
    <property type="match status" value="1"/>
</dbReference>
<keyword evidence="3" id="KW-1185">Reference proteome</keyword>
<sequence length="299" mass="34939">MPTRLLSLPFNDLEYVFDSMDVSDLIALSLCSKRTEKLAKSTNRKIDRHIVYLDEDQIGFDICEREFQQKTENIYFNVFDTWAELEKGDGIEVRIEKEFTSSDWIAHFLSIFNESMIPVLEINDISLSYLNTVKQFIPKCRELRIGENCSNELTRMAFLKLAPISDEVDIANNSFENDISQFLSPNLRSLTLFDRETPFKLTSVDLLAVNTTDLSVYKANITEKELNRFLKLWMKGNHTFYRPESIRLTLEDEEIELNRQEVFEGVPYQTVGDKLRLKRGDGKELIFYVEENDIVFEFA</sequence>
<feature type="domain" description="F-box" evidence="1">
    <location>
        <begin position="2"/>
        <end position="49"/>
    </location>
</feature>
<dbReference type="PROSITE" id="PS50181">
    <property type="entry name" value="FBOX"/>
    <property type="match status" value="1"/>
</dbReference>
<protein>
    <recommendedName>
        <fullName evidence="1">F-box domain-containing protein</fullName>
    </recommendedName>
</protein>
<dbReference type="InterPro" id="IPR012885">
    <property type="entry name" value="F-box_Sdz-33"/>
</dbReference>
<dbReference type="PANTHER" id="PTHR22899">
    <property type="entry name" value="CYCLIN-RELATED F-BOX FAMILY"/>
    <property type="match status" value="1"/>
</dbReference>
<dbReference type="InterPro" id="IPR053222">
    <property type="entry name" value="Zygotic_Embryogenesis-Asso"/>
</dbReference>
<evidence type="ECO:0000259" key="1">
    <source>
        <dbReference type="PROSITE" id="PS50181"/>
    </source>
</evidence>
<organism evidence="2 3">
    <name type="scientific">Caenorhabditis nigoni</name>
    <dbReference type="NCBI Taxonomy" id="1611254"/>
    <lineage>
        <taxon>Eukaryota</taxon>
        <taxon>Metazoa</taxon>
        <taxon>Ecdysozoa</taxon>
        <taxon>Nematoda</taxon>
        <taxon>Chromadorea</taxon>
        <taxon>Rhabditida</taxon>
        <taxon>Rhabditina</taxon>
        <taxon>Rhabditomorpha</taxon>
        <taxon>Rhabditoidea</taxon>
        <taxon>Rhabditidae</taxon>
        <taxon>Peloderinae</taxon>
        <taxon>Caenorhabditis</taxon>
    </lineage>
</organism>
<accession>A0A2G5TSJ7</accession>